<comment type="similarity">
    <text evidence="10">Belongs to the peroxiredoxin family. BCP/PrxQ subfamily.</text>
</comment>
<gene>
    <name evidence="14" type="ORF">BMG03_08890</name>
</gene>
<evidence type="ECO:0000256" key="10">
    <source>
        <dbReference type="ARBA" id="ARBA00038489"/>
    </source>
</evidence>
<dbReference type="SUPFAM" id="SSF52833">
    <property type="entry name" value="Thioredoxin-like"/>
    <property type="match status" value="1"/>
</dbReference>
<evidence type="ECO:0000313" key="14">
    <source>
        <dbReference type="EMBL" id="AQS47911.1"/>
    </source>
</evidence>
<keyword evidence="5" id="KW-0049">Antioxidant</keyword>
<evidence type="ECO:0000313" key="15">
    <source>
        <dbReference type="Proteomes" id="UP000185622"/>
    </source>
</evidence>
<dbReference type="PANTHER" id="PTHR42801">
    <property type="entry name" value="THIOREDOXIN-DEPENDENT PEROXIDE REDUCTASE"/>
    <property type="match status" value="1"/>
</dbReference>
<evidence type="ECO:0000256" key="2">
    <source>
        <dbReference type="ARBA" id="ARBA00011245"/>
    </source>
</evidence>
<evidence type="ECO:0000256" key="9">
    <source>
        <dbReference type="ARBA" id="ARBA00032824"/>
    </source>
</evidence>
<dbReference type="InterPro" id="IPR050924">
    <property type="entry name" value="Peroxiredoxin_BCP/PrxQ"/>
</dbReference>
<name>A0ABN4XEG1_9RHOB</name>
<dbReference type="InterPro" id="IPR024706">
    <property type="entry name" value="Peroxiredoxin_AhpC-typ"/>
</dbReference>
<dbReference type="InterPro" id="IPR036249">
    <property type="entry name" value="Thioredoxin-like_sf"/>
</dbReference>
<dbReference type="InterPro" id="IPR013766">
    <property type="entry name" value="Thioredoxin_domain"/>
</dbReference>
<evidence type="ECO:0000256" key="3">
    <source>
        <dbReference type="ARBA" id="ARBA00013017"/>
    </source>
</evidence>
<evidence type="ECO:0000256" key="8">
    <source>
        <dbReference type="ARBA" id="ARBA00023284"/>
    </source>
</evidence>
<dbReference type="RefSeq" id="WP_075774587.1">
    <property type="nucleotide sequence ID" value="NZ_CP019437.1"/>
</dbReference>
<dbReference type="EMBL" id="CP019437">
    <property type="protein sequence ID" value="AQS47911.1"/>
    <property type="molecule type" value="Genomic_DNA"/>
</dbReference>
<organism evidence="14 15">
    <name type="scientific">Thioclava nitratireducens</name>
    <dbReference type="NCBI Taxonomy" id="1915078"/>
    <lineage>
        <taxon>Bacteria</taxon>
        <taxon>Pseudomonadati</taxon>
        <taxon>Pseudomonadota</taxon>
        <taxon>Alphaproteobacteria</taxon>
        <taxon>Rhodobacterales</taxon>
        <taxon>Paracoccaceae</taxon>
        <taxon>Thioclava</taxon>
    </lineage>
</organism>
<dbReference type="PROSITE" id="PS51352">
    <property type="entry name" value="THIOREDOXIN_2"/>
    <property type="match status" value="1"/>
</dbReference>
<dbReference type="Pfam" id="PF00578">
    <property type="entry name" value="AhpC-TSA"/>
    <property type="match status" value="1"/>
</dbReference>
<evidence type="ECO:0000256" key="4">
    <source>
        <dbReference type="ARBA" id="ARBA00022559"/>
    </source>
</evidence>
<dbReference type="Proteomes" id="UP000185622">
    <property type="component" value="Chromosome"/>
</dbReference>
<proteinExistence type="inferred from homology"/>
<evidence type="ECO:0000256" key="12">
    <source>
        <dbReference type="ARBA" id="ARBA00049091"/>
    </source>
</evidence>
<comment type="subunit">
    <text evidence="2">Monomer.</text>
</comment>
<dbReference type="PIRSF" id="PIRSF000239">
    <property type="entry name" value="AHPC"/>
    <property type="match status" value="1"/>
</dbReference>
<dbReference type="EC" id="1.11.1.24" evidence="3"/>
<keyword evidence="4" id="KW-0575">Peroxidase</keyword>
<keyword evidence="6" id="KW-0560">Oxidoreductase</keyword>
<accession>A0ABN4XEG1</accession>
<sequence length="167" mass="17976">MIETGEKAPDFTLPATGGKSFETLGNPITEEGNLTLSAFAGRPVVLYFYPKDNTPGCTTEALDFTRLAPDFAAAGAVVVGISKDSLKKHENFCAKYDLGIYLASDDDAETCEAYGVWAEKSMYGKTFWGIVRATFLIDADGKVAKVWPKVKVKGHAEEVLGAVRDLG</sequence>
<keyword evidence="7" id="KW-1015">Disulfide bond</keyword>
<dbReference type="PANTHER" id="PTHR42801:SF4">
    <property type="entry name" value="AHPC_TSA FAMILY PROTEIN"/>
    <property type="match status" value="1"/>
</dbReference>
<comment type="catalytic activity">
    <reaction evidence="12">
        <text>a hydroperoxide + [thioredoxin]-dithiol = an alcohol + [thioredoxin]-disulfide + H2O</text>
        <dbReference type="Rhea" id="RHEA:62620"/>
        <dbReference type="Rhea" id="RHEA-COMP:10698"/>
        <dbReference type="Rhea" id="RHEA-COMP:10700"/>
        <dbReference type="ChEBI" id="CHEBI:15377"/>
        <dbReference type="ChEBI" id="CHEBI:29950"/>
        <dbReference type="ChEBI" id="CHEBI:30879"/>
        <dbReference type="ChEBI" id="CHEBI:35924"/>
        <dbReference type="ChEBI" id="CHEBI:50058"/>
        <dbReference type="EC" id="1.11.1.24"/>
    </reaction>
</comment>
<evidence type="ECO:0000256" key="11">
    <source>
        <dbReference type="ARBA" id="ARBA00042639"/>
    </source>
</evidence>
<keyword evidence="8" id="KW-0676">Redox-active center</keyword>
<dbReference type="InterPro" id="IPR000866">
    <property type="entry name" value="AhpC/TSA"/>
</dbReference>
<protein>
    <recommendedName>
        <fullName evidence="3">thioredoxin-dependent peroxiredoxin</fullName>
        <ecNumber evidence="3">1.11.1.24</ecNumber>
    </recommendedName>
    <alternativeName>
        <fullName evidence="9">Thioredoxin peroxidase</fullName>
    </alternativeName>
    <alternativeName>
        <fullName evidence="11">Thioredoxin-dependent peroxiredoxin Bcp</fullName>
    </alternativeName>
</protein>
<reference evidence="14 15" key="1">
    <citation type="submission" date="2017-01" db="EMBL/GenBank/DDBJ databases">
        <title>The complete genome sequence of a sulfur-oxidizing marine bacterium Thioclava sp. 25B10_4T.</title>
        <authorList>
            <person name="Liu Y."/>
            <person name="Lai Q."/>
            <person name="Shao Z."/>
        </authorList>
    </citation>
    <scope>NUCLEOTIDE SEQUENCE [LARGE SCALE GENOMIC DNA]</scope>
    <source>
        <strain evidence="14 15">25B10_4</strain>
    </source>
</reference>
<dbReference type="CDD" id="cd03017">
    <property type="entry name" value="PRX_BCP"/>
    <property type="match status" value="1"/>
</dbReference>
<evidence type="ECO:0000256" key="6">
    <source>
        <dbReference type="ARBA" id="ARBA00023002"/>
    </source>
</evidence>
<evidence type="ECO:0000256" key="5">
    <source>
        <dbReference type="ARBA" id="ARBA00022862"/>
    </source>
</evidence>
<evidence type="ECO:0000256" key="1">
    <source>
        <dbReference type="ARBA" id="ARBA00003330"/>
    </source>
</evidence>
<feature type="domain" description="Thioredoxin" evidence="13">
    <location>
        <begin position="2"/>
        <end position="167"/>
    </location>
</feature>
<comment type="function">
    <text evidence="1">Thiol-specific peroxidase that catalyzes the reduction of hydrogen peroxide and organic hydroperoxides to water and alcohols, respectively. Plays a role in cell protection against oxidative stress by detoxifying peroxides and as sensor of hydrogen peroxide-mediated signaling events.</text>
</comment>
<dbReference type="Gene3D" id="3.40.30.10">
    <property type="entry name" value="Glutaredoxin"/>
    <property type="match status" value="1"/>
</dbReference>
<evidence type="ECO:0000256" key="7">
    <source>
        <dbReference type="ARBA" id="ARBA00023157"/>
    </source>
</evidence>
<evidence type="ECO:0000259" key="13">
    <source>
        <dbReference type="PROSITE" id="PS51352"/>
    </source>
</evidence>
<keyword evidence="15" id="KW-1185">Reference proteome</keyword>